<evidence type="ECO:0000259" key="1">
    <source>
        <dbReference type="Pfam" id="PF18536"/>
    </source>
</evidence>
<gene>
    <name evidence="2" type="ordered locus">Rmet_6327</name>
</gene>
<evidence type="ECO:0000313" key="2">
    <source>
        <dbReference type="EMBL" id="ABF13186.1"/>
    </source>
</evidence>
<organism evidence="2 3">
    <name type="scientific">Cupriavidus metallidurans (strain ATCC 43123 / DSM 2839 / NBRC 102507 / CH34)</name>
    <name type="common">Ralstonia metallidurans</name>
    <dbReference type="NCBI Taxonomy" id="266264"/>
    <lineage>
        <taxon>Bacteria</taxon>
        <taxon>Pseudomonadati</taxon>
        <taxon>Pseudomonadota</taxon>
        <taxon>Betaproteobacteria</taxon>
        <taxon>Burkholderiales</taxon>
        <taxon>Burkholderiaceae</taxon>
        <taxon>Cupriavidus</taxon>
    </lineage>
</organism>
<feature type="domain" description="DUF5623" evidence="1">
    <location>
        <begin position="308"/>
        <end position="412"/>
    </location>
</feature>
<dbReference type="Pfam" id="PF18536">
    <property type="entry name" value="DUF5623"/>
    <property type="match status" value="1"/>
</dbReference>
<protein>
    <recommendedName>
        <fullName evidence="1">DUF5623 domain-containing protein</fullName>
    </recommendedName>
</protein>
<dbReference type="GeneID" id="92822973"/>
<dbReference type="EMBL" id="CP000355">
    <property type="protein sequence ID" value="ABF13186.1"/>
    <property type="molecule type" value="Genomic_DNA"/>
</dbReference>
<dbReference type="AlphaFoldDB" id="Q1L9J0"/>
<proteinExistence type="predicted"/>
<dbReference type="KEGG" id="rme:Rmet_6327"/>
<evidence type="ECO:0000313" key="3">
    <source>
        <dbReference type="Proteomes" id="UP000002429"/>
    </source>
</evidence>
<geneLocation type="plasmid" evidence="2 3">
    <name>pMOL28</name>
</geneLocation>
<sequence length="422" mass="47095">MSRRSTPPSTVAGIKRLGIEIKREHEISHSLALDLAAKEAGFQNFRHASSVLSAPVVADTNHTAHLTAYWVKPRGEYFERGRLTLSVQLSKPLDQTVSRHQLMSARHLAGFRIEAQDHLELKLDIPREEEGARETLEAAARTLRFLAATGLRPATTQRERWPLLSRFETLPGADHYSLWIDRNGDWIYMDEPYNKPELAERASWSERNGMTMVRPAWEGLYSPQLTVPFFFCDNETVATSVADAIARLTNGTPGTWEVGSYDSEFVSPARAALDRPRRRRPMPAVPGLIRNGALPYGNAVGGSRSLWRPAKPMGVSSHREAAYLLKALLVSDLEYRQTMAVGKVRSTLDNWISLEHKAGLGESLDLYYGGANGRPLLDGPSRLAAVRRVREILSAGYQSCRPREFVLNSLSIVEAALKRETS</sequence>
<keyword evidence="3" id="KW-1185">Reference proteome</keyword>
<dbReference type="RefSeq" id="WP_011514921.1">
    <property type="nucleotide sequence ID" value="NC_007972.2"/>
</dbReference>
<dbReference type="HOGENOM" id="CLU_049415_0_0_4"/>
<keyword evidence="2" id="KW-0614">Plasmid</keyword>
<accession>Q1L9J0</accession>
<dbReference type="InterPro" id="IPR040531">
    <property type="entry name" value="DUF5623"/>
</dbReference>
<name>Q1L9J0_CUPMC</name>
<dbReference type="Proteomes" id="UP000002429">
    <property type="component" value="Plasmid pMOL28"/>
</dbReference>
<reference evidence="3" key="1">
    <citation type="journal article" date="2010" name="PLoS ONE">
        <title>The complete genome sequence of Cupriavidus metallidurans strain CH34, a master survivalist in harsh and anthropogenic environments.</title>
        <authorList>
            <person name="Janssen P.J."/>
            <person name="Van Houdt R."/>
            <person name="Moors H."/>
            <person name="Monsieurs P."/>
            <person name="Morin N."/>
            <person name="Michaux A."/>
            <person name="Benotmane M.A."/>
            <person name="Leys N."/>
            <person name="Vallaeys T."/>
            <person name="Lapidus A."/>
            <person name="Monchy S."/>
            <person name="Medigue C."/>
            <person name="Taghavi S."/>
            <person name="McCorkle S."/>
            <person name="Dunn J."/>
            <person name="van der Lelie D."/>
            <person name="Mergeay M."/>
        </authorList>
    </citation>
    <scope>NUCLEOTIDE SEQUENCE [LARGE SCALE GENOMIC DNA]</scope>
    <source>
        <strain evidence="3">ATCC 43123 / DSM 2839 / NBRC 102507 / CH34</strain>
    </source>
</reference>
<dbReference type="Gene3D" id="1.20.1260.40">
    <property type="match status" value="1"/>
</dbReference>